<dbReference type="NCBIfam" id="TIGR00786">
    <property type="entry name" value="dctM"/>
    <property type="match status" value="1"/>
</dbReference>
<keyword evidence="7" id="KW-0813">Transport</keyword>
<evidence type="ECO:0000256" key="3">
    <source>
        <dbReference type="ARBA" id="ARBA00022519"/>
    </source>
</evidence>
<accession>A0A365U4N5</accession>
<comment type="similarity">
    <text evidence="7">Belongs to the TRAP transporter large permease family.</text>
</comment>
<comment type="subunit">
    <text evidence="7">The complex comprises the extracytoplasmic solute receptor protein and the two transmembrane proteins.</text>
</comment>
<dbReference type="Pfam" id="PF06808">
    <property type="entry name" value="DctM"/>
    <property type="match status" value="1"/>
</dbReference>
<dbReference type="InterPro" id="IPR010656">
    <property type="entry name" value="DctM"/>
</dbReference>
<keyword evidence="10" id="KW-1185">Reference proteome</keyword>
<feature type="transmembrane region" description="Helical" evidence="7">
    <location>
        <begin position="175"/>
        <end position="197"/>
    </location>
</feature>
<feature type="transmembrane region" description="Helical" evidence="7">
    <location>
        <begin position="324"/>
        <end position="357"/>
    </location>
</feature>
<feature type="transmembrane region" description="Helical" evidence="7">
    <location>
        <begin position="6"/>
        <end position="39"/>
    </location>
</feature>
<keyword evidence="5 7" id="KW-1133">Transmembrane helix</keyword>
<dbReference type="Proteomes" id="UP000253370">
    <property type="component" value="Unassembled WGS sequence"/>
</dbReference>
<dbReference type="GO" id="GO:0005886">
    <property type="term" value="C:plasma membrane"/>
    <property type="evidence" value="ECO:0007669"/>
    <property type="project" value="UniProtKB-SubCell"/>
</dbReference>
<keyword evidence="6 7" id="KW-0472">Membrane</keyword>
<proteinExistence type="inferred from homology"/>
<dbReference type="PIRSF" id="PIRSF006066">
    <property type="entry name" value="HI0050"/>
    <property type="match status" value="1"/>
</dbReference>
<keyword evidence="3 7" id="KW-0997">Cell inner membrane</keyword>
<feature type="transmembrane region" description="Helical" evidence="7">
    <location>
        <begin position="286"/>
        <end position="304"/>
    </location>
</feature>
<evidence type="ECO:0000256" key="6">
    <source>
        <dbReference type="ARBA" id="ARBA00023136"/>
    </source>
</evidence>
<organism evidence="9 10">
    <name type="scientific">Rhodosalinus halophilus</name>
    <dbReference type="NCBI Taxonomy" id="2259333"/>
    <lineage>
        <taxon>Bacteria</taxon>
        <taxon>Pseudomonadati</taxon>
        <taxon>Pseudomonadota</taxon>
        <taxon>Alphaproteobacteria</taxon>
        <taxon>Rhodobacterales</taxon>
        <taxon>Paracoccaceae</taxon>
        <taxon>Rhodosalinus</taxon>
    </lineage>
</organism>
<dbReference type="PANTHER" id="PTHR33362:SF5">
    <property type="entry name" value="C4-DICARBOXYLATE TRAP TRANSPORTER LARGE PERMEASE PROTEIN DCTM"/>
    <property type="match status" value="1"/>
</dbReference>
<dbReference type="OrthoDB" id="9790209at2"/>
<protein>
    <recommendedName>
        <fullName evidence="7">TRAP transporter large permease protein</fullName>
    </recommendedName>
</protein>
<comment type="caution">
    <text evidence="9">The sequence shown here is derived from an EMBL/GenBank/DDBJ whole genome shotgun (WGS) entry which is preliminary data.</text>
</comment>
<dbReference type="EMBL" id="QNTQ01000024">
    <property type="protein sequence ID" value="RBI82973.1"/>
    <property type="molecule type" value="Genomic_DNA"/>
</dbReference>
<dbReference type="AlphaFoldDB" id="A0A365U4N5"/>
<comment type="subcellular location">
    <subcellularLocation>
        <location evidence="1 7">Cell inner membrane</location>
        <topology evidence="1 7">Multi-pass membrane protein</topology>
    </subcellularLocation>
</comment>
<comment type="function">
    <text evidence="7">Part of the tripartite ATP-independent periplasmic (TRAP) transport system.</text>
</comment>
<evidence type="ECO:0000313" key="10">
    <source>
        <dbReference type="Proteomes" id="UP000253370"/>
    </source>
</evidence>
<dbReference type="GO" id="GO:0022857">
    <property type="term" value="F:transmembrane transporter activity"/>
    <property type="evidence" value="ECO:0007669"/>
    <property type="project" value="UniProtKB-UniRule"/>
</dbReference>
<evidence type="ECO:0000256" key="1">
    <source>
        <dbReference type="ARBA" id="ARBA00004429"/>
    </source>
</evidence>
<gene>
    <name evidence="9" type="ORF">DRV85_17430</name>
</gene>
<feature type="transmembrane region" description="Helical" evidence="7">
    <location>
        <begin position="60"/>
        <end position="80"/>
    </location>
</feature>
<keyword evidence="2" id="KW-1003">Cell membrane</keyword>
<feature type="transmembrane region" description="Helical" evidence="7">
    <location>
        <begin position="252"/>
        <end position="274"/>
    </location>
</feature>
<feature type="transmembrane region" description="Helical" evidence="7">
    <location>
        <begin position="364"/>
        <end position="384"/>
    </location>
</feature>
<evidence type="ECO:0000256" key="4">
    <source>
        <dbReference type="ARBA" id="ARBA00022692"/>
    </source>
</evidence>
<reference evidence="9 10" key="1">
    <citation type="submission" date="2018-07" db="EMBL/GenBank/DDBJ databases">
        <title>Rhodosalinus sp. strain E84T genomic sequence and assembly.</title>
        <authorList>
            <person name="Liu Z.-W."/>
            <person name="Lu D.-C."/>
        </authorList>
    </citation>
    <scope>NUCLEOTIDE SEQUENCE [LARGE SCALE GENOMIC DNA]</scope>
    <source>
        <strain evidence="9 10">E84</strain>
    </source>
</reference>
<feature type="transmembrane region" description="Helical" evidence="7">
    <location>
        <begin position="146"/>
        <end position="169"/>
    </location>
</feature>
<feature type="domain" description="TRAP C4-dicarboxylate transport system permease DctM subunit" evidence="8">
    <location>
        <begin position="12"/>
        <end position="426"/>
    </location>
</feature>
<feature type="transmembrane region" description="Helical" evidence="7">
    <location>
        <begin position="227"/>
        <end position="246"/>
    </location>
</feature>
<evidence type="ECO:0000259" key="8">
    <source>
        <dbReference type="Pfam" id="PF06808"/>
    </source>
</evidence>
<evidence type="ECO:0000256" key="5">
    <source>
        <dbReference type="ARBA" id="ARBA00022989"/>
    </source>
</evidence>
<feature type="transmembrane region" description="Helical" evidence="7">
    <location>
        <begin position="100"/>
        <end position="125"/>
    </location>
</feature>
<feature type="transmembrane region" description="Helical" evidence="7">
    <location>
        <begin position="404"/>
        <end position="425"/>
    </location>
</feature>
<dbReference type="PANTHER" id="PTHR33362">
    <property type="entry name" value="SIALIC ACID TRAP TRANSPORTER PERMEASE PROTEIN SIAT-RELATED"/>
    <property type="match status" value="1"/>
</dbReference>
<dbReference type="RefSeq" id="WP_113290773.1">
    <property type="nucleotide sequence ID" value="NZ_QNTQ01000024.1"/>
</dbReference>
<name>A0A365U4N5_9RHOB</name>
<sequence length="433" mass="46165">MEWYWALALLIGGIVFLMALGMPVAIAFLAANIAGAWVFMGGFNAVILMLDNGFGALSRFALIPIPLFLLMGELFFHTGLGARMFNAIDRLLGRVPGRLSYVTVLGGTGFATLSGSSMGSTALLGSLMVPEMQARGYRNKFSIGPILGTGGLAIIIPPSALAVLLATLAQIDVGALLIAGVLPGLVLAALYVGLIWLQTRLDPEGAPAYEVPQVAPFEKLLLVLRDIVPMAGVMVVVVLMMLYGFATPSEAAAFGALGVVLLGLAFRCLTWEAIRKSVEGALKVTLMAYLIVFGSATFSQLLAFSGASSGLIRWATGFELEPLWMLAAMFAVLLLLGMFMEQISIMLLTVPIFFPLAQSLGFDLIWFALIMLLALEISFTTPPFGLLLFVMKGVSPPGTTMREIYMAALPFIGCSLLLVGLLVIFPDLALWAR</sequence>
<evidence type="ECO:0000256" key="7">
    <source>
        <dbReference type="RuleBase" id="RU369079"/>
    </source>
</evidence>
<evidence type="ECO:0000313" key="9">
    <source>
        <dbReference type="EMBL" id="RBI82973.1"/>
    </source>
</evidence>
<dbReference type="InterPro" id="IPR004681">
    <property type="entry name" value="TRAP_DctM"/>
</dbReference>
<evidence type="ECO:0000256" key="2">
    <source>
        <dbReference type="ARBA" id="ARBA00022475"/>
    </source>
</evidence>
<keyword evidence="4 7" id="KW-0812">Transmembrane</keyword>